<dbReference type="EMBL" id="NCXK01000006">
    <property type="protein sequence ID" value="PAK78333.1"/>
    <property type="molecule type" value="Genomic_DNA"/>
</dbReference>
<name>A0A269XYG2_9PROT</name>
<dbReference type="Proteomes" id="UP000216151">
    <property type="component" value="Unassembled WGS sequence"/>
</dbReference>
<gene>
    <name evidence="1" type="ORF">B8X00_07035</name>
</gene>
<dbReference type="AlphaFoldDB" id="A0A269XYG2"/>
<keyword evidence="2" id="KW-1185">Reference proteome</keyword>
<protein>
    <submittedName>
        <fullName evidence="1">Uncharacterized protein</fullName>
    </submittedName>
</protein>
<accession>A0A269XYG2</accession>
<reference evidence="1 2" key="1">
    <citation type="submission" date="2017-04" db="EMBL/GenBank/DDBJ databases">
        <title>Kefir bacterial isolates.</title>
        <authorList>
            <person name="Kim Y."/>
            <person name="Blasche S."/>
            <person name="Patil K.R."/>
        </authorList>
    </citation>
    <scope>NUCLEOTIDE SEQUENCE [LARGE SCALE GENOMIC DNA]</scope>
    <source>
        <strain evidence="1 2">KR</strain>
    </source>
</reference>
<comment type="caution">
    <text evidence="1">The sequence shown here is derived from an EMBL/GenBank/DDBJ whole genome shotgun (WGS) entry which is preliminary data.</text>
</comment>
<sequence>MAFYLLSFHGALVGFTGQRLHPLCPTMGTSRTTAPVALDMQHNTLTPGGAFARAQPLGTAAHTRPLVALRAGNAYLSSRSPTQFDVVPLCATWEHFLLIPPESADLLRTLLRSTWHDGQTFVGQPTCTGHELRLGPHTWPVEQLQAEIRADTLTLWTHAAPRRVTLRVCPSRTLENLIENVTELLEIGAFRHALSPWATVDDVREQVLKLSITPSAIAPCIGLAQHCCQFGQGELGAQFAAYAQSFVQIADLVWLQALIALRLHDHDRAADLLALALRERYPRHDFSDTLPALLTRLRQGEDALLLIPDMLYEHDLPGFDERFDTLLVPMRLAASNGPDIRQIYAMLFENAYQRLNTTKDLRLLETEARLNGLSWWTETAMGHTSWLAGLMAEADAHYAIARRLALQEGAMPAPDNTGIFSWLGAQECRQLASRAVPDRTGVSRWEWQFGTAEVPPALCLVFACDSAHFHLLPGLILSLLQAYRQDRSFGPVQLCIGVANPNAEQLAFLRTIADWLELYATSLRLSFGHGPAAEQDTALEPALRYLILPDIVARFRCPVLTGDCAGYFPANTATLLRTLKNTASYGFDLPLFDQNGRQHSGTPWSIGTDTAYFGEPERLPAIAAFMNDYLNTVYTPRSRAHTAMDRCALAQMLRHFILPRWNELSIRLLNKGPDILVMPAGSVATSTVLVSQADVLHDLAVHTPRRPAKLPPPNA</sequence>
<organism evidence="1 2">
    <name type="scientific">Acetobacter fabarum</name>
    <dbReference type="NCBI Taxonomy" id="483199"/>
    <lineage>
        <taxon>Bacteria</taxon>
        <taxon>Pseudomonadati</taxon>
        <taxon>Pseudomonadota</taxon>
        <taxon>Alphaproteobacteria</taxon>
        <taxon>Acetobacterales</taxon>
        <taxon>Acetobacteraceae</taxon>
        <taxon>Acetobacter</taxon>
    </lineage>
</organism>
<dbReference type="OrthoDB" id="7215902at2"/>
<dbReference type="RefSeq" id="WP_095349667.1">
    <property type="nucleotide sequence ID" value="NZ_JBDNMF010000020.1"/>
</dbReference>
<evidence type="ECO:0000313" key="2">
    <source>
        <dbReference type="Proteomes" id="UP000216151"/>
    </source>
</evidence>
<evidence type="ECO:0000313" key="1">
    <source>
        <dbReference type="EMBL" id="PAK78333.1"/>
    </source>
</evidence>
<proteinExistence type="predicted"/>